<proteinExistence type="predicted"/>
<name>A0A507AXI0_9PEZI</name>
<comment type="caution">
    <text evidence="8">The sequence shown here is derived from an EMBL/GenBank/DDBJ whole genome shotgun (WGS) entry which is preliminary data.</text>
</comment>
<evidence type="ECO:0000256" key="2">
    <source>
        <dbReference type="ARBA" id="ARBA00022448"/>
    </source>
</evidence>
<feature type="domain" description="Nucleoporin nup120-like HEAT repeat" evidence="7">
    <location>
        <begin position="841"/>
        <end position="1010"/>
    </location>
</feature>
<evidence type="ECO:0000256" key="4">
    <source>
        <dbReference type="SAM" id="MobiDB-lite"/>
    </source>
</evidence>
<evidence type="ECO:0000259" key="5">
    <source>
        <dbReference type="Pfam" id="PF11715"/>
    </source>
</evidence>
<reference evidence="8 9" key="1">
    <citation type="submission" date="2019-06" db="EMBL/GenBank/DDBJ databases">
        <title>Draft genome sequence of the filamentous fungus Phialemoniopsis curvata isolated from diesel fuel.</title>
        <authorList>
            <person name="Varaljay V.A."/>
            <person name="Lyon W.J."/>
            <person name="Crouch A.L."/>
            <person name="Drake C.E."/>
            <person name="Hollomon J.M."/>
            <person name="Nadeau L.J."/>
            <person name="Nunn H.S."/>
            <person name="Stevenson B.S."/>
            <person name="Bojanowski C.L."/>
            <person name="Crookes-Goodson W.J."/>
        </authorList>
    </citation>
    <scope>NUCLEOTIDE SEQUENCE [LARGE SCALE GENOMIC DNA]</scope>
    <source>
        <strain evidence="8 9">D216</strain>
    </source>
</reference>
<dbReference type="Pfam" id="PF23300">
    <property type="entry name" value="HEAT_Nup120"/>
    <property type="match status" value="1"/>
</dbReference>
<evidence type="ECO:0000313" key="8">
    <source>
        <dbReference type="EMBL" id="TPX11456.1"/>
    </source>
</evidence>
<sequence length="1243" mass="137935">MASQEALFLYKETRLNLEPASPANVVNIRLPATNGAARSSNRRTNGAGNLSDEERAYRAKNLSVASSIFYRKHHDSPRAFLWRVLDDGKILSVRVADVCKPDKTPDAGLILHFHFPNGLRPSCVGFADPENQDALCLFVLDEADQLWNLVLRPDFFRKRSALENGLGEACKPHSSAAFHFKQPHRLFAVSADEFIVTLFDGGILRFHKIKGHEASEWKESFHSPTSWTRNLRSILPFQGGPTVKYGGTNMDMTAAASAVMTSMDLDHQCFLFTVCLDHRLRVWNVPKGEIAYTGDILGLNRDPQEIGKWSVNPDQSNLIRIMAVHEGSCIFAVYSPVGAGTFKFWKATALADGKIELDDVFEDRDLVPPTPSAADVWTLADFGVSQGARRSINLWVLWKNNLIYRVTKLHFTKSSLKTAWIHDWVNVFADTSYPTAQSSGPCDPIDPTEKWLQVIFHPGRFSRSTLETALQVYERGLGSAKEAVSSKGGKGLAEAICSVLGATATLEKGSGDGMDYDQFRSTSETQWRRFYRLVIELDKQRGEALSLVVDPELGITWVVCADCIGAIRECSALDRVYHNLDSPETGSQHISSLLVAGTTFMESFSDGMQQLCVAALRSELYEDSAKTDYERIQYFSDKAGFWRQVTEEDCAQVTDLLGENFKVVDMDLYQQLLGLIEESEEARNRDVRHPFTSFGQKLAIKGVQETAELHWRVLLSQLILLVHMEFEFDNDEDALHSRFDIGLVYRQMILALKRLELVRWLARTEVSVALPKSERASFSGTSPATTKRTAEETQVITVLEAALGHLLGMGEVTDSLASNLTEVITGVCAPRSSLELEAPMVQCLLLKRDRPDLADGLSGFVRQDPFPVYIQGRVSLALRDYASAATSFRRAAIGMSTPQKHLHRHSAGLMDDTEWNLIYTGSAKYYSHIASLFDRQKAYAQVIDFARLSLQFATGQDASTQSVRSEMLSRLFTASTALSRFDLAHSTLLSMTNRALQHSCLRTLVEKMCDAAQTAELIALPFCGLQGAVDDTLLAKCLAPTRDGGSAPAQEQQPPYHQILYAWRVAHGDYRGAAAVLLDRLQKLRAAGEGDRLLGDDALDTPVTKQYLLLINVLSCVAPKQAWICTEDLEAGGPESGGGPARESEDPAGLLSDGAGVDDDDGADGRGDREIPEKFRALLRAQRRGSVSSGPEEEERRRRGTTRKVVTLAELRKQYQEELDRIAAIQNNQFEFAEDEDDAMDES</sequence>
<evidence type="ECO:0000313" key="9">
    <source>
        <dbReference type="Proteomes" id="UP000319257"/>
    </source>
</evidence>
<evidence type="ECO:0000256" key="1">
    <source>
        <dbReference type="ARBA" id="ARBA00004123"/>
    </source>
</evidence>
<dbReference type="GeneID" id="41975322"/>
<dbReference type="InterPro" id="IPR021717">
    <property type="entry name" value="Nucleoporin_Nup160"/>
</dbReference>
<gene>
    <name evidence="8" type="ORF">E0L32_007875</name>
</gene>
<feature type="region of interest" description="Disordered" evidence="4">
    <location>
        <begin position="1131"/>
        <end position="1202"/>
    </location>
</feature>
<dbReference type="PANTHER" id="PTHR21286:SF0">
    <property type="entry name" value="NUCLEAR PORE COMPLEX PROTEIN NUP160"/>
    <property type="match status" value="1"/>
</dbReference>
<evidence type="ECO:0000256" key="3">
    <source>
        <dbReference type="ARBA" id="ARBA00023242"/>
    </source>
</evidence>
<comment type="subcellular location">
    <subcellularLocation>
        <location evidence="1">Nucleus</location>
    </subcellularLocation>
</comment>
<evidence type="ECO:0000259" key="7">
    <source>
        <dbReference type="Pfam" id="PF23300"/>
    </source>
</evidence>
<dbReference type="GO" id="GO:0017056">
    <property type="term" value="F:structural constituent of nuclear pore"/>
    <property type="evidence" value="ECO:0007669"/>
    <property type="project" value="TreeGrafter"/>
</dbReference>
<keyword evidence="9" id="KW-1185">Reference proteome</keyword>
<organism evidence="8 9">
    <name type="scientific">Thyridium curvatum</name>
    <dbReference type="NCBI Taxonomy" id="1093900"/>
    <lineage>
        <taxon>Eukaryota</taxon>
        <taxon>Fungi</taxon>
        <taxon>Dikarya</taxon>
        <taxon>Ascomycota</taxon>
        <taxon>Pezizomycotina</taxon>
        <taxon>Sordariomycetes</taxon>
        <taxon>Sordariomycetidae</taxon>
        <taxon>Thyridiales</taxon>
        <taxon>Thyridiaceae</taxon>
        <taxon>Thyridium</taxon>
    </lineage>
</organism>
<dbReference type="Pfam" id="PF21486">
    <property type="entry name" value="NUP120_helical"/>
    <property type="match status" value="1"/>
</dbReference>
<feature type="compositionally biased region" description="Basic and acidic residues" evidence="4">
    <location>
        <begin position="1163"/>
        <end position="1176"/>
    </location>
</feature>
<dbReference type="InterPro" id="IPR059141">
    <property type="entry name" value="Beta-prop_Nup120_160"/>
</dbReference>
<dbReference type="Proteomes" id="UP000319257">
    <property type="component" value="Unassembled WGS sequence"/>
</dbReference>
<dbReference type="InterPro" id="IPR048884">
    <property type="entry name" value="Nup120_helical"/>
</dbReference>
<dbReference type="InParanoid" id="A0A507AXI0"/>
<dbReference type="OrthoDB" id="67716at2759"/>
<dbReference type="RefSeq" id="XP_030993167.1">
    <property type="nucleotide sequence ID" value="XM_031142667.1"/>
</dbReference>
<dbReference type="Pfam" id="PF11715">
    <property type="entry name" value="Beta-prop_Nup120_160"/>
    <property type="match status" value="1"/>
</dbReference>
<keyword evidence="2" id="KW-0813">Transport</keyword>
<keyword evidence="3" id="KW-0539">Nucleus</keyword>
<dbReference type="InterPro" id="IPR056548">
    <property type="entry name" value="HEAT_Nup120"/>
</dbReference>
<feature type="domain" description="Nucleoporin Nup120/160 beta-propeller" evidence="5">
    <location>
        <begin position="78"/>
        <end position="574"/>
    </location>
</feature>
<dbReference type="STRING" id="1093900.A0A507AXI0"/>
<dbReference type="PANTHER" id="PTHR21286">
    <property type="entry name" value="NUCLEAR PORE COMPLEX PROTEIN NUP160"/>
    <property type="match status" value="1"/>
</dbReference>
<dbReference type="GO" id="GO:0005643">
    <property type="term" value="C:nuclear pore"/>
    <property type="evidence" value="ECO:0007669"/>
    <property type="project" value="TreeGrafter"/>
</dbReference>
<feature type="domain" description="Nucleoporin Nup120 helical" evidence="6">
    <location>
        <begin position="616"/>
        <end position="747"/>
    </location>
</feature>
<dbReference type="AlphaFoldDB" id="A0A507AXI0"/>
<dbReference type="EMBL" id="SKBQ01000049">
    <property type="protein sequence ID" value="TPX11456.1"/>
    <property type="molecule type" value="Genomic_DNA"/>
</dbReference>
<protein>
    <submittedName>
        <fullName evidence="8">Uncharacterized protein</fullName>
    </submittedName>
</protein>
<accession>A0A507AXI0</accession>
<evidence type="ECO:0000259" key="6">
    <source>
        <dbReference type="Pfam" id="PF21486"/>
    </source>
</evidence>